<dbReference type="AlphaFoldDB" id="A0A4R9G7S9"/>
<keyword evidence="3 4" id="KW-0949">S-adenosyl-L-methionine</keyword>
<feature type="active site" evidence="5">
    <location>
        <position position="374"/>
    </location>
</feature>
<evidence type="ECO:0000313" key="8">
    <source>
        <dbReference type="Proteomes" id="UP000297453"/>
    </source>
</evidence>
<gene>
    <name evidence="7" type="ORF">EHO59_02985</name>
</gene>
<keyword evidence="8" id="KW-1185">Reference proteome</keyword>
<comment type="caution">
    <text evidence="7">The sequence shown here is derived from an EMBL/GenBank/DDBJ whole genome shotgun (WGS) entry which is preliminary data.</text>
</comment>
<organism evidence="7 8">
    <name type="scientific">Leptospira semungkisensis</name>
    <dbReference type="NCBI Taxonomy" id="2484985"/>
    <lineage>
        <taxon>Bacteria</taxon>
        <taxon>Pseudomonadati</taxon>
        <taxon>Spirochaetota</taxon>
        <taxon>Spirochaetia</taxon>
        <taxon>Leptospirales</taxon>
        <taxon>Leptospiraceae</taxon>
        <taxon>Leptospira</taxon>
    </lineage>
</organism>
<evidence type="ECO:0000313" key="7">
    <source>
        <dbReference type="EMBL" id="TGK07090.1"/>
    </source>
</evidence>
<dbReference type="InterPro" id="IPR002792">
    <property type="entry name" value="TRAM_dom"/>
</dbReference>
<dbReference type="CDD" id="cd02440">
    <property type="entry name" value="AdoMet_MTases"/>
    <property type="match status" value="1"/>
</dbReference>
<dbReference type="GO" id="GO:0070475">
    <property type="term" value="P:rRNA base methylation"/>
    <property type="evidence" value="ECO:0007669"/>
    <property type="project" value="TreeGrafter"/>
</dbReference>
<dbReference type="OrthoDB" id="9804590at2"/>
<feature type="binding site" evidence="4">
    <location>
        <position position="279"/>
    </location>
    <ligand>
        <name>S-adenosyl-L-methionine</name>
        <dbReference type="ChEBI" id="CHEBI:59789"/>
    </ligand>
</feature>
<dbReference type="InterPro" id="IPR010280">
    <property type="entry name" value="U5_MeTrfase_fam"/>
</dbReference>
<reference evidence="7" key="1">
    <citation type="journal article" date="2019" name="PLoS Negl. Trop. Dis.">
        <title>Revisiting the worldwide diversity of Leptospira species in the environment.</title>
        <authorList>
            <person name="Vincent A.T."/>
            <person name="Schiettekatte O."/>
            <person name="Bourhy P."/>
            <person name="Veyrier F.J."/>
            <person name="Picardeau M."/>
        </authorList>
    </citation>
    <scope>NUCLEOTIDE SEQUENCE [LARGE SCALE GENOMIC DNA]</scope>
    <source>
        <strain evidence="7">SSS9</strain>
    </source>
</reference>
<dbReference type="Gene3D" id="2.40.50.140">
    <property type="entry name" value="Nucleic acid-binding proteins"/>
    <property type="match status" value="1"/>
</dbReference>
<evidence type="ECO:0000259" key="6">
    <source>
        <dbReference type="PROSITE" id="PS50926"/>
    </source>
</evidence>
<feature type="binding site" evidence="4">
    <location>
        <position position="347"/>
    </location>
    <ligand>
        <name>S-adenosyl-L-methionine</name>
        <dbReference type="ChEBI" id="CHEBI:59789"/>
    </ligand>
</feature>
<keyword evidence="2 4" id="KW-0808">Transferase</keyword>
<dbReference type="RefSeq" id="WP_135584594.1">
    <property type="nucleotide sequence ID" value="NZ_RQEP01000005.1"/>
</dbReference>
<dbReference type="InterPro" id="IPR030390">
    <property type="entry name" value="MeTrfase_TrmA_AS"/>
</dbReference>
<keyword evidence="1 4" id="KW-0489">Methyltransferase</keyword>
<dbReference type="Gene3D" id="3.40.50.150">
    <property type="entry name" value="Vaccinia Virus protein VP39"/>
    <property type="match status" value="2"/>
</dbReference>
<name>A0A4R9G7S9_9LEPT</name>
<evidence type="ECO:0000256" key="1">
    <source>
        <dbReference type="ARBA" id="ARBA00022603"/>
    </source>
</evidence>
<evidence type="ECO:0000256" key="3">
    <source>
        <dbReference type="ARBA" id="ARBA00022691"/>
    </source>
</evidence>
<dbReference type="InterPro" id="IPR029063">
    <property type="entry name" value="SAM-dependent_MTases_sf"/>
</dbReference>
<protein>
    <submittedName>
        <fullName evidence="7">Class I SAM-dependent RNA methyltransferase</fullName>
    </submittedName>
</protein>
<dbReference type="GO" id="GO:0070041">
    <property type="term" value="F:rRNA (uridine-C5-)-methyltransferase activity"/>
    <property type="evidence" value="ECO:0007669"/>
    <property type="project" value="TreeGrafter"/>
</dbReference>
<feature type="binding site" evidence="4">
    <location>
        <position position="300"/>
    </location>
    <ligand>
        <name>S-adenosyl-L-methionine</name>
        <dbReference type="ChEBI" id="CHEBI:59789"/>
    </ligand>
</feature>
<feature type="binding site" evidence="4">
    <location>
        <position position="251"/>
    </location>
    <ligand>
        <name>S-adenosyl-L-methionine</name>
        <dbReference type="ChEBI" id="CHEBI:59789"/>
    </ligand>
</feature>
<accession>A0A4R9G7S9</accession>
<dbReference type="SUPFAM" id="SSF53335">
    <property type="entry name" value="S-adenosyl-L-methionine-dependent methyltransferases"/>
    <property type="match status" value="1"/>
</dbReference>
<dbReference type="PROSITE" id="PS01230">
    <property type="entry name" value="TRMA_1"/>
    <property type="match status" value="1"/>
</dbReference>
<evidence type="ECO:0000256" key="5">
    <source>
        <dbReference type="PROSITE-ProRule" id="PRU10015"/>
    </source>
</evidence>
<dbReference type="Pfam" id="PF05958">
    <property type="entry name" value="tRNA_U5-meth_tr"/>
    <property type="match status" value="1"/>
</dbReference>
<dbReference type="PROSITE" id="PS51687">
    <property type="entry name" value="SAM_MT_RNA_M5U"/>
    <property type="match status" value="1"/>
</dbReference>
<evidence type="ECO:0000256" key="4">
    <source>
        <dbReference type="PROSITE-ProRule" id="PRU01024"/>
    </source>
</evidence>
<dbReference type="InterPro" id="IPR012340">
    <property type="entry name" value="NA-bd_OB-fold"/>
</dbReference>
<comment type="similarity">
    <text evidence="4">Belongs to the class I-like SAM-binding methyltransferase superfamily. RNA M5U methyltransferase family.</text>
</comment>
<dbReference type="PANTHER" id="PTHR11061">
    <property type="entry name" value="RNA M5U METHYLTRANSFERASE"/>
    <property type="match status" value="1"/>
</dbReference>
<dbReference type="PANTHER" id="PTHR11061:SF30">
    <property type="entry name" value="TRNA (URACIL(54)-C(5))-METHYLTRANSFERASE"/>
    <property type="match status" value="1"/>
</dbReference>
<dbReference type="EMBL" id="RQEP01000005">
    <property type="protein sequence ID" value="TGK07090.1"/>
    <property type="molecule type" value="Genomic_DNA"/>
</dbReference>
<evidence type="ECO:0000256" key="2">
    <source>
        <dbReference type="ARBA" id="ARBA00022679"/>
    </source>
</evidence>
<dbReference type="SUPFAM" id="SSF50249">
    <property type="entry name" value="Nucleic acid-binding proteins"/>
    <property type="match status" value="1"/>
</dbReference>
<dbReference type="PROSITE" id="PS50926">
    <property type="entry name" value="TRAM"/>
    <property type="match status" value="1"/>
</dbReference>
<sequence>MGTEKNRAKKSGIGRKRSQNFHAKVFQSREISGLRLEKWANLGTSISHAEDKTVFVKAGIPGETVDVRIDKENSKLIWGRVTSVEKPSPLRIASDCSSFPECGGCSYRHITYEEELRIKKELLLETFLRALKISKSDIPSIEILSGPSEGYRNTAQIKIQKTKGKIQAGFFQENSNSLVPFPEEGCKNLPKEMNEFIHKNLEKRGSVFGSKDWKLRYSLGTILEYDRSEVKIGPFLPENLEWAIPAEGFTQVNRFLLEDWMKKIRSWIPENTGKVLEFYCGAGLISLAIASRVGGLAGFELSKSSVEAAKKNSEKAGFSHLEFTAMDLDSTLPKELSGSGSKLCILNPPRAGASANLLNFFNNLKPNRIIYSSCNHTTLARDLSLLESFGYRLKEIVLTDFFPRTQHFEVLVLLEL</sequence>
<feature type="domain" description="TRAM" evidence="6">
    <location>
        <begin position="24"/>
        <end position="83"/>
    </location>
</feature>
<dbReference type="Proteomes" id="UP000297453">
    <property type="component" value="Unassembled WGS sequence"/>
</dbReference>
<feature type="active site" description="Nucleophile" evidence="4">
    <location>
        <position position="374"/>
    </location>
</feature>
<proteinExistence type="inferred from homology"/>